<dbReference type="AlphaFoldDB" id="A0A060XFM3"/>
<feature type="coiled-coil region" evidence="5">
    <location>
        <begin position="314"/>
        <end position="345"/>
    </location>
</feature>
<evidence type="ECO:0000259" key="8">
    <source>
        <dbReference type="Pfam" id="PF00520"/>
    </source>
</evidence>
<dbReference type="GO" id="GO:0001518">
    <property type="term" value="C:voltage-gated sodium channel complex"/>
    <property type="evidence" value="ECO:0007669"/>
    <property type="project" value="TreeGrafter"/>
</dbReference>
<dbReference type="PANTHER" id="PTHR10037">
    <property type="entry name" value="VOLTAGE-GATED CATION CHANNEL CALCIUM AND SODIUM"/>
    <property type="match status" value="1"/>
</dbReference>
<keyword evidence="5" id="KW-0175">Coiled coil</keyword>
<dbReference type="Gene3D" id="1.20.120.350">
    <property type="entry name" value="Voltage-gated potassium channels. Chain C"/>
    <property type="match status" value="1"/>
</dbReference>
<dbReference type="InterPro" id="IPR043203">
    <property type="entry name" value="VGCC_Ca_Na"/>
</dbReference>
<accession>A0A060XFM3</accession>
<evidence type="ECO:0000313" key="9">
    <source>
        <dbReference type="EMBL" id="CDQ78042.1"/>
    </source>
</evidence>
<dbReference type="FunFam" id="1.20.120.350:FF:000005">
    <property type="entry name" value="Sodium channel protein"/>
    <property type="match status" value="1"/>
</dbReference>
<dbReference type="GO" id="GO:0019228">
    <property type="term" value="P:neuronal action potential"/>
    <property type="evidence" value="ECO:0007669"/>
    <property type="project" value="TreeGrafter"/>
</dbReference>
<keyword evidence="4 7" id="KW-0472">Membrane</keyword>
<proteinExistence type="predicted"/>
<name>A0A060XFM3_ONCMY</name>
<evidence type="ECO:0000256" key="4">
    <source>
        <dbReference type="ARBA" id="ARBA00023136"/>
    </source>
</evidence>
<feature type="transmembrane region" description="Helical" evidence="7">
    <location>
        <begin position="132"/>
        <end position="152"/>
    </location>
</feature>
<dbReference type="InterPro" id="IPR027359">
    <property type="entry name" value="Volt_channel_dom_sf"/>
</dbReference>
<feature type="compositionally biased region" description="Acidic residues" evidence="6">
    <location>
        <begin position="386"/>
        <end position="395"/>
    </location>
</feature>
<feature type="transmembrane region" description="Helical" evidence="7">
    <location>
        <begin position="6"/>
        <end position="26"/>
    </location>
</feature>
<evidence type="ECO:0000256" key="3">
    <source>
        <dbReference type="ARBA" id="ARBA00022989"/>
    </source>
</evidence>
<feature type="region of interest" description="Disordered" evidence="6">
    <location>
        <begin position="348"/>
        <end position="396"/>
    </location>
</feature>
<dbReference type="PANTHER" id="PTHR10037:SF223">
    <property type="entry name" value="SODIUM CHANNEL PROTEIN TYPE 4 SUBUNIT ALPHA"/>
    <property type="match status" value="1"/>
</dbReference>
<dbReference type="GO" id="GO:0086010">
    <property type="term" value="P:membrane depolarization during action potential"/>
    <property type="evidence" value="ECO:0007669"/>
    <property type="project" value="TreeGrafter"/>
</dbReference>
<dbReference type="PaxDb" id="8022-A0A060XFM3"/>
<evidence type="ECO:0000256" key="7">
    <source>
        <dbReference type="SAM" id="Phobius"/>
    </source>
</evidence>
<gene>
    <name evidence="9" type="ORF">GSONMT00054729001</name>
</gene>
<protein>
    <recommendedName>
        <fullName evidence="8">Ion transport domain-containing protein</fullName>
    </recommendedName>
</protein>
<evidence type="ECO:0000256" key="6">
    <source>
        <dbReference type="SAM" id="MobiDB-lite"/>
    </source>
</evidence>
<dbReference type="GO" id="GO:0005248">
    <property type="term" value="F:voltage-gated sodium channel activity"/>
    <property type="evidence" value="ECO:0007669"/>
    <property type="project" value="TreeGrafter"/>
</dbReference>
<comment type="subcellular location">
    <subcellularLocation>
        <location evidence="1">Membrane</location>
        <topology evidence="1">Multi-pass membrane protein</topology>
    </subcellularLocation>
</comment>
<dbReference type="Gene3D" id="1.10.287.70">
    <property type="match status" value="1"/>
</dbReference>
<dbReference type="STRING" id="8022.A0A060XFM3"/>
<organism evidence="9 10">
    <name type="scientific">Oncorhynchus mykiss</name>
    <name type="common">Rainbow trout</name>
    <name type="synonym">Salmo gairdneri</name>
    <dbReference type="NCBI Taxonomy" id="8022"/>
    <lineage>
        <taxon>Eukaryota</taxon>
        <taxon>Metazoa</taxon>
        <taxon>Chordata</taxon>
        <taxon>Craniata</taxon>
        <taxon>Vertebrata</taxon>
        <taxon>Euteleostomi</taxon>
        <taxon>Actinopterygii</taxon>
        <taxon>Neopterygii</taxon>
        <taxon>Teleostei</taxon>
        <taxon>Protacanthopterygii</taxon>
        <taxon>Salmoniformes</taxon>
        <taxon>Salmonidae</taxon>
        <taxon>Salmoninae</taxon>
        <taxon>Oncorhynchus</taxon>
    </lineage>
</organism>
<dbReference type="EMBL" id="FR905283">
    <property type="protein sequence ID" value="CDQ78042.1"/>
    <property type="molecule type" value="Genomic_DNA"/>
</dbReference>
<feature type="domain" description="Ion transport" evidence="8">
    <location>
        <begin position="11"/>
        <end position="324"/>
    </location>
</feature>
<feature type="transmembrane region" description="Helical" evidence="7">
    <location>
        <begin position="109"/>
        <end position="126"/>
    </location>
</feature>
<sequence>MPCYFLNMGTLFSMFIMLTIMSNCVFMTMSDPPAWSKTVEYVFTGIYTFEATIKVLSRGFCVGDFTFLRDPWNWLDFMVISMAYLTEFVDLGNVSALRTFRVLRALKTITVIPGLKTIVGALIQSVKKLADVMILTVFCLAVFALVGLQLFMGNLKQKCVYWPPVEWRINSTNMDNITMAFNDTSGFNDVMDYNGTNSSNSTWDFKAYIDDKVNHYFLPGMLDPLLCGNASDAGNCPEGYTCMKAGGNPNYGYTSYDSFGWAYLALFRLMTQDFWENLFQLTLRSAGKTYMIFFVVVIFLGSFYLINLILAVVAMAYAEQNEATMAEAKEKEEEYAMIMVQLKERREAEVKERHDRHHEHHEHAEIAGSQTSLSGRTSKKEKGEKADEEVADDEACTSSSLYSEAIKDSNGGLMISANANKVLTDQEGGFRNNDECIINECVTNSVQFGLVRLGLALKKRVAGLPSGTAVSKALYRGLAGGAFLAHCALTTPWGGPGACKLTSVARSSDTFVRPASGLSGRVLRSVVWRVMFRRTHDATFASQSLAAMRQGRNWGQKRG</sequence>
<keyword evidence="2 7" id="KW-0812">Transmembrane</keyword>
<evidence type="ECO:0000256" key="2">
    <source>
        <dbReference type="ARBA" id="ARBA00022692"/>
    </source>
</evidence>
<evidence type="ECO:0000256" key="5">
    <source>
        <dbReference type="SAM" id="Coils"/>
    </source>
</evidence>
<dbReference type="InterPro" id="IPR005821">
    <property type="entry name" value="Ion_trans_dom"/>
</dbReference>
<dbReference type="SUPFAM" id="SSF81324">
    <property type="entry name" value="Voltage-gated potassium channels"/>
    <property type="match status" value="1"/>
</dbReference>
<reference evidence="9" key="2">
    <citation type="submission" date="2014-03" db="EMBL/GenBank/DDBJ databases">
        <authorList>
            <person name="Genoscope - CEA"/>
        </authorList>
    </citation>
    <scope>NUCLEOTIDE SEQUENCE</scope>
</reference>
<dbReference type="Proteomes" id="UP000193380">
    <property type="component" value="Unassembled WGS sequence"/>
</dbReference>
<keyword evidence="3 7" id="KW-1133">Transmembrane helix</keyword>
<dbReference type="Pfam" id="PF00520">
    <property type="entry name" value="Ion_trans"/>
    <property type="match status" value="1"/>
</dbReference>
<reference evidence="9" key="1">
    <citation type="journal article" date="2014" name="Nat. Commun.">
        <title>The rainbow trout genome provides novel insights into evolution after whole-genome duplication in vertebrates.</title>
        <authorList>
            <person name="Berthelot C."/>
            <person name="Brunet F."/>
            <person name="Chalopin D."/>
            <person name="Juanchich A."/>
            <person name="Bernard M."/>
            <person name="Noel B."/>
            <person name="Bento P."/>
            <person name="Da Silva C."/>
            <person name="Labadie K."/>
            <person name="Alberti A."/>
            <person name="Aury J.M."/>
            <person name="Louis A."/>
            <person name="Dehais P."/>
            <person name="Bardou P."/>
            <person name="Montfort J."/>
            <person name="Klopp C."/>
            <person name="Cabau C."/>
            <person name="Gaspin C."/>
            <person name="Thorgaard G.H."/>
            <person name="Boussaha M."/>
            <person name="Quillet E."/>
            <person name="Guyomard R."/>
            <person name="Galiana D."/>
            <person name="Bobe J."/>
            <person name="Volff J.N."/>
            <person name="Genet C."/>
            <person name="Wincker P."/>
            <person name="Jaillon O."/>
            <person name="Roest Crollius H."/>
            <person name="Guiguen Y."/>
        </authorList>
    </citation>
    <scope>NUCLEOTIDE SEQUENCE [LARGE SCALE GENOMIC DNA]</scope>
</reference>
<feature type="transmembrane region" description="Helical" evidence="7">
    <location>
        <begin position="290"/>
        <end position="317"/>
    </location>
</feature>
<evidence type="ECO:0000313" key="10">
    <source>
        <dbReference type="Proteomes" id="UP000193380"/>
    </source>
</evidence>
<evidence type="ECO:0000256" key="1">
    <source>
        <dbReference type="ARBA" id="ARBA00004141"/>
    </source>
</evidence>